<dbReference type="GO" id="GO:0047372">
    <property type="term" value="F:monoacylglycerol lipase activity"/>
    <property type="evidence" value="ECO:0007669"/>
    <property type="project" value="TreeGrafter"/>
</dbReference>
<evidence type="ECO:0000259" key="1">
    <source>
        <dbReference type="Pfam" id="PF12697"/>
    </source>
</evidence>
<accession>A0A1X7KV94</accession>
<dbReference type="RefSeq" id="WP_085487476.1">
    <property type="nucleotide sequence ID" value="NZ_FXAY01000005.1"/>
</dbReference>
<organism evidence="2 3">
    <name type="scientific">Agreia pratensis</name>
    <dbReference type="NCBI Taxonomy" id="150121"/>
    <lineage>
        <taxon>Bacteria</taxon>
        <taxon>Bacillati</taxon>
        <taxon>Actinomycetota</taxon>
        <taxon>Actinomycetes</taxon>
        <taxon>Micrococcales</taxon>
        <taxon>Microbacteriaceae</taxon>
        <taxon>Agreia</taxon>
    </lineage>
</organism>
<dbReference type="InterPro" id="IPR050266">
    <property type="entry name" value="AB_hydrolase_sf"/>
</dbReference>
<dbReference type="Gene3D" id="3.40.50.1820">
    <property type="entry name" value="alpha/beta hydrolase"/>
    <property type="match status" value="1"/>
</dbReference>
<keyword evidence="3" id="KW-1185">Reference proteome</keyword>
<dbReference type="InterPro" id="IPR000073">
    <property type="entry name" value="AB_hydrolase_1"/>
</dbReference>
<proteinExistence type="predicted"/>
<dbReference type="STRING" id="150121.SAMN06296010_3008"/>
<dbReference type="GO" id="GO:0046464">
    <property type="term" value="P:acylglycerol catabolic process"/>
    <property type="evidence" value="ECO:0007669"/>
    <property type="project" value="TreeGrafter"/>
</dbReference>
<dbReference type="PANTHER" id="PTHR43798:SF33">
    <property type="entry name" value="HYDROLASE, PUTATIVE (AFU_ORTHOLOGUE AFUA_2G14860)-RELATED"/>
    <property type="match status" value="1"/>
</dbReference>
<sequence length="313" mass="33410">MRKPLKITLLTIGALLAIPVVTLATTSIVNVVATKSDLAAITSYGTLVPVEGKQMNVVDTGGTGETIVLLPGLGTAAPGLDFGPLIDQLHGSYRVIAVEPFGTGLSDQTDSPRTSENIAHEVHEALQQLGVDRYVLMGHSIAGIYALSYAAEYADELVAFVGIDSSVPNQPGWDEPIPTDGLVALRDLGVIRALSWISGDADPGPFDDRTAEQMRLLTTRNSTSPTMLDEMDHSRSNFGAARDLAFPTTLPVLLFVVKNDAELDGWRELHDKQAASVDHGQVVALDGEHYLHHTQSPAIADDTAAFLESLPVR</sequence>
<reference evidence="3" key="1">
    <citation type="submission" date="2017-04" db="EMBL/GenBank/DDBJ databases">
        <authorList>
            <person name="Varghese N."/>
            <person name="Submissions S."/>
        </authorList>
    </citation>
    <scope>NUCLEOTIDE SEQUENCE [LARGE SCALE GENOMIC DNA]</scope>
    <source>
        <strain evidence="3">VKM Ac-2510</strain>
    </source>
</reference>
<dbReference type="SUPFAM" id="SSF53474">
    <property type="entry name" value="alpha/beta-Hydrolases"/>
    <property type="match status" value="1"/>
</dbReference>
<name>A0A1X7KV94_9MICO</name>
<dbReference type="Pfam" id="PF12697">
    <property type="entry name" value="Abhydrolase_6"/>
    <property type="match status" value="1"/>
</dbReference>
<protein>
    <submittedName>
        <fullName evidence="2">Pimeloyl-ACP methyl ester carboxylesterase</fullName>
    </submittedName>
</protein>
<dbReference type="OrthoDB" id="7185741at2"/>
<feature type="domain" description="AB hydrolase-1" evidence="1">
    <location>
        <begin position="67"/>
        <end position="297"/>
    </location>
</feature>
<dbReference type="AlphaFoldDB" id="A0A1X7KV94"/>
<evidence type="ECO:0000313" key="3">
    <source>
        <dbReference type="Proteomes" id="UP000193244"/>
    </source>
</evidence>
<dbReference type="Proteomes" id="UP000193244">
    <property type="component" value="Unassembled WGS sequence"/>
</dbReference>
<gene>
    <name evidence="2" type="ORF">SAMN06296010_3008</name>
</gene>
<evidence type="ECO:0000313" key="2">
    <source>
        <dbReference type="EMBL" id="SMG45482.1"/>
    </source>
</evidence>
<dbReference type="GO" id="GO:0016020">
    <property type="term" value="C:membrane"/>
    <property type="evidence" value="ECO:0007669"/>
    <property type="project" value="TreeGrafter"/>
</dbReference>
<dbReference type="InterPro" id="IPR029058">
    <property type="entry name" value="AB_hydrolase_fold"/>
</dbReference>
<dbReference type="PANTHER" id="PTHR43798">
    <property type="entry name" value="MONOACYLGLYCEROL LIPASE"/>
    <property type="match status" value="1"/>
</dbReference>
<dbReference type="EMBL" id="FXAY01000005">
    <property type="protein sequence ID" value="SMG45482.1"/>
    <property type="molecule type" value="Genomic_DNA"/>
</dbReference>